<name>A0A3B0S2J2_9ZZZZ</name>
<protein>
    <submittedName>
        <fullName evidence="2">von Willebrand factor type A domain protein</fullName>
    </submittedName>
</protein>
<reference evidence="2" key="1">
    <citation type="submission" date="2018-06" db="EMBL/GenBank/DDBJ databases">
        <authorList>
            <person name="Zhirakovskaya E."/>
        </authorList>
    </citation>
    <scope>NUCLEOTIDE SEQUENCE</scope>
</reference>
<organism evidence="2">
    <name type="scientific">hydrothermal vent metagenome</name>
    <dbReference type="NCBI Taxonomy" id="652676"/>
    <lineage>
        <taxon>unclassified sequences</taxon>
        <taxon>metagenomes</taxon>
        <taxon>ecological metagenomes</taxon>
    </lineage>
</organism>
<dbReference type="InterPro" id="IPR002035">
    <property type="entry name" value="VWF_A"/>
</dbReference>
<dbReference type="AlphaFoldDB" id="A0A3B0S2J2"/>
<evidence type="ECO:0000259" key="1">
    <source>
        <dbReference type="PROSITE" id="PS50234"/>
    </source>
</evidence>
<dbReference type="SUPFAM" id="SSF53300">
    <property type="entry name" value="vWA-like"/>
    <property type="match status" value="1"/>
</dbReference>
<sequence>MKYFNAKPAALALAGSLATAGLAEENVMVVFDGSNSMWGQIDGVAKIEIARDVMQNLLGEWSEDRKVGLMAYGHRRRGDCSDIETLVTPSKSAREEILSRINSITPTGKTPLTDAIEQAAIALSYTDQPATVVLISDGLESCGRDPCALAAEL</sequence>
<evidence type="ECO:0000313" key="2">
    <source>
        <dbReference type="EMBL" id="VAV89685.1"/>
    </source>
</evidence>
<dbReference type="Pfam" id="PF13519">
    <property type="entry name" value="VWA_2"/>
    <property type="match status" value="1"/>
</dbReference>
<gene>
    <name evidence="2" type="ORF">MNBD_ALPHA07-1771</name>
</gene>
<feature type="non-terminal residue" evidence="2">
    <location>
        <position position="153"/>
    </location>
</feature>
<proteinExistence type="predicted"/>
<dbReference type="Gene3D" id="3.40.50.410">
    <property type="entry name" value="von Willebrand factor, type A domain"/>
    <property type="match status" value="1"/>
</dbReference>
<accession>A0A3B0S2J2</accession>
<dbReference type="EMBL" id="UOEG01000049">
    <property type="protein sequence ID" value="VAV89685.1"/>
    <property type="molecule type" value="Genomic_DNA"/>
</dbReference>
<dbReference type="PROSITE" id="PS50234">
    <property type="entry name" value="VWFA"/>
    <property type="match status" value="1"/>
</dbReference>
<dbReference type="InterPro" id="IPR036465">
    <property type="entry name" value="vWFA_dom_sf"/>
</dbReference>
<feature type="domain" description="VWFA" evidence="1">
    <location>
        <begin position="26"/>
        <end position="153"/>
    </location>
</feature>